<dbReference type="AlphaFoldDB" id="A0A3D8JNG9"/>
<dbReference type="PANTHER" id="PTHR43190">
    <property type="entry name" value="N-ACETYL-D-GLUCOSAMINE KINASE"/>
    <property type="match status" value="1"/>
</dbReference>
<dbReference type="Gene3D" id="3.30.420.40">
    <property type="match status" value="2"/>
</dbReference>
<dbReference type="SUPFAM" id="SSF53067">
    <property type="entry name" value="Actin-like ATPase domain"/>
    <property type="match status" value="2"/>
</dbReference>
<organism evidence="2 3">
    <name type="scientific">Trinickia dinghuensis</name>
    <dbReference type="NCBI Taxonomy" id="2291023"/>
    <lineage>
        <taxon>Bacteria</taxon>
        <taxon>Pseudomonadati</taxon>
        <taxon>Pseudomonadota</taxon>
        <taxon>Betaproteobacteria</taxon>
        <taxon>Burkholderiales</taxon>
        <taxon>Burkholderiaceae</taxon>
        <taxon>Trinickia</taxon>
    </lineage>
</organism>
<sequence length="296" mass="30415">MDIKSEAALLFGVDGGGTGTRLMLSAGGHAPPIVEHGGPSALSLGARAAWKTLEALCRAACERAGIDFRWERCVIAAGMAGAHHVDWKRQFVELAPPLRALRVETDATMTLAGAHGGRPGAIIALGTGSVGESVHADGTRISVGGYGFPAGDEASGAWLGLRAARHLQYAFDGRAHPDSLSQALQQRVGVGTREALVEWLMAATAGDFARLAPAVVLNAAHPFAYQLLCEAGAELATMARALDPGGTLPLALCGGLGRALSAYLPEALRARLVEPRADAVAGALAIAADISHEINA</sequence>
<proteinExistence type="predicted"/>
<dbReference type="EMBL" id="QRGA01000029">
    <property type="protein sequence ID" value="RDU94683.1"/>
    <property type="molecule type" value="Genomic_DNA"/>
</dbReference>
<dbReference type="PANTHER" id="PTHR43190:SF3">
    <property type="entry name" value="N-ACETYL-D-GLUCOSAMINE KINASE"/>
    <property type="match status" value="1"/>
</dbReference>
<dbReference type="InterPro" id="IPR002731">
    <property type="entry name" value="ATPase_BadF"/>
</dbReference>
<comment type="caution">
    <text evidence="2">The sequence shown here is derived from an EMBL/GenBank/DDBJ whole genome shotgun (WGS) entry which is preliminary data.</text>
</comment>
<gene>
    <name evidence="2" type="ORF">DWV00_32785</name>
</gene>
<dbReference type="Pfam" id="PF01869">
    <property type="entry name" value="BcrAD_BadFG"/>
    <property type="match status" value="1"/>
</dbReference>
<feature type="domain" description="ATPase BadF/BadG/BcrA/BcrD type" evidence="1">
    <location>
        <begin position="12"/>
        <end position="239"/>
    </location>
</feature>
<keyword evidence="3" id="KW-1185">Reference proteome</keyword>
<reference evidence="2 3" key="1">
    <citation type="submission" date="2018-08" db="EMBL/GenBank/DDBJ databases">
        <title>Paraburkholderia sp. DHOM06 isolated from forest soil.</title>
        <authorList>
            <person name="Gao Z.-H."/>
            <person name="Qiu L.-H."/>
        </authorList>
    </citation>
    <scope>NUCLEOTIDE SEQUENCE [LARGE SCALE GENOMIC DNA]</scope>
    <source>
        <strain evidence="2 3">DHOM06</strain>
    </source>
</reference>
<accession>A0A3D8JNG9</accession>
<dbReference type="InterPro" id="IPR052519">
    <property type="entry name" value="Euk-type_GlcNAc_Kinase"/>
</dbReference>
<dbReference type="Proteomes" id="UP000256838">
    <property type="component" value="Unassembled WGS sequence"/>
</dbReference>
<protein>
    <submittedName>
        <fullName evidence="2">ATPase</fullName>
    </submittedName>
</protein>
<dbReference type="CDD" id="cd24082">
    <property type="entry name" value="ASKHA_NBD_GspK-like"/>
    <property type="match status" value="1"/>
</dbReference>
<name>A0A3D8JNG9_9BURK</name>
<evidence type="ECO:0000313" key="3">
    <source>
        <dbReference type="Proteomes" id="UP000256838"/>
    </source>
</evidence>
<dbReference type="InterPro" id="IPR043129">
    <property type="entry name" value="ATPase_NBD"/>
</dbReference>
<dbReference type="RefSeq" id="WP_115537770.1">
    <property type="nucleotide sequence ID" value="NZ_QRGA01000029.1"/>
</dbReference>
<evidence type="ECO:0000313" key="2">
    <source>
        <dbReference type="EMBL" id="RDU94683.1"/>
    </source>
</evidence>
<evidence type="ECO:0000259" key="1">
    <source>
        <dbReference type="Pfam" id="PF01869"/>
    </source>
</evidence>
<dbReference type="OrthoDB" id="9816014at2"/>